<feature type="compositionally biased region" description="Basic and acidic residues" evidence="9">
    <location>
        <begin position="20"/>
        <end position="32"/>
    </location>
</feature>
<evidence type="ECO:0000256" key="5">
    <source>
        <dbReference type="ARBA" id="ARBA00022884"/>
    </source>
</evidence>
<sequence>MTTRKHNEFLDIAPSDDESASDRGYDSEENVAKSKGRAVKRRRTTNTQDFFGVESDNDESADDDNEEEEDRAEVKGKKSKQSKATQPASNDEDENEDEDGGALLDPTKPSKPVKVLSTKPLKESKKNKTGVVYLSSLPPYLKPFALKNMIEKRNLGPVTKVFLSPRMPNNSGSTRRSNSRQLYNDGWLEFQSKKSAKICAETLNAHIVGGRKGGWYHDDVWNMKYLKGFKWADLMEQVQRERSEREARQRIEDARAKKEEKVFMSGVEAGRIADGMARKNEEKRKRQLAEADRAGTEDAKAKKASEKPAPVRRRFVQNDVVKRKDEKGVTDDADTRRVLGKIF</sequence>
<evidence type="ECO:0000256" key="7">
    <source>
        <dbReference type="ARBA" id="ARBA00025024"/>
    </source>
</evidence>
<feature type="region of interest" description="Disordered" evidence="9">
    <location>
        <begin position="1"/>
        <end position="121"/>
    </location>
</feature>
<evidence type="ECO:0000313" key="10">
    <source>
        <dbReference type="EMBL" id="KAJ5315492.1"/>
    </source>
</evidence>
<dbReference type="GO" id="GO:0000447">
    <property type="term" value="P:endonucleolytic cleavage in ITS1 to separate SSU-rRNA from 5.8S rRNA and LSU-rRNA from tricistronic rRNA transcript (SSU-rRNA, 5.8S rRNA, LSU-rRNA)"/>
    <property type="evidence" value="ECO:0007669"/>
    <property type="project" value="TreeGrafter"/>
</dbReference>
<comment type="function">
    <text evidence="7">Involved in the small subunit (SSU) processome assembly and function, and in the 18S rRNA synthesis. Required for the early cleavages at sites A0, A1 and A2.</text>
</comment>
<comment type="similarity">
    <text evidence="2">Belongs to the ESF2/ABP1 family.</text>
</comment>
<dbReference type="GO" id="GO:0005730">
    <property type="term" value="C:nucleolus"/>
    <property type="evidence" value="ECO:0007669"/>
    <property type="project" value="UniProtKB-SubCell"/>
</dbReference>
<evidence type="ECO:0000256" key="2">
    <source>
        <dbReference type="ARBA" id="ARBA00005819"/>
    </source>
</evidence>
<feature type="compositionally biased region" description="Acidic residues" evidence="9">
    <location>
        <begin position="90"/>
        <end position="100"/>
    </location>
</feature>
<dbReference type="GO" id="GO:0000480">
    <property type="term" value="P:endonucleolytic cleavage in 5'-ETS of tricistronic rRNA transcript (SSU-rRNA, 5.8S rRNA, LSU-rRNA)"/>
    <property type="evidence" value="ECO:0007669"/>
    <property type="project" value="TreeGrafter"/>
</dbReference>
<feature type="compositionally biased region" description="Basic and acidic residues" evidence="9">
    <location>
        <begin position="320"/>
        <end position="334"/>
    </location>
</feature>
<dbReference type="AlphaFoldDB" id="A0A9W9H984"/>
<organism evidence="10 11">
    <name type="scientific">Penicillium atrosanguineum</name>
    <dbReference type="NCBI Taxonomy" id="1132637"/>
    <lineage>
        <taxon>Eukaryota</taxon>
        <taxon>Fungi</taxon>
        <taxon>Dikarya</taxon>
        <taxon>Ascomycota</taxon>
        <taxon>Pezizomycotina</taxon>
        <taxon>Eurotiomycetes</taxon>
        <taxon>Eurotiomycetidae</taxon>
        <taxon>Eurotiales</taxon>
        <taxon>Aspergillaceae</taxon>
        <taxon>Penicillium</taxon>
    </lineage>
</organism>
<feature type="compositionally biased region" description="Acidic residues" evidence="9">
    <location>
        <begin position="55"/>
        <end position="71"/>
    </location>
</feature>
<dbReference type="PANTHER" id="PTHR12311">
    <property type="entry name" value="ACTIVATOR OF BASAL TRANSCRIPTION 1"/>
    <property type="match status" value="1"/>
</dbReference>
<gene>
    <name evidence="10" type="ORF">N7476_005799</name>
</gene>
<dbReference type="InterPro" id="IPR012677">
    <property type="entry name" value="Nucleotide-bd_a/b_plait_sf"/>
</dbReference>
<dbReference type="EMBL" id="JAPZBO010000005">
    <property type="protein sequence ID" value="KAJ5315492.1"/>
    <property type="molecule type" value="Genomic_DNA"/>
</dbReference>
<keyword evidence="11" id="KW-1185">Reference proteome</keyword>
<dbReference type="Gene3D" id="3.30.70.330">
    <property type="match status" value="1"/>
</dbReference>
<evidence type="ECO:0000256" key="9">
    <source>
        <dbReference type="SAM" id="MobiDB-lite"/>
    </source>
</evidence>
<feature type="compositionally biased region" description="Basic residues" evidence="9">
    <location>
        <begin position="34"/>
        <end position="44"/>
    </location>
</feature>
<dbReference type="GO" id="GO:0034462">
    <property type="term" value="P:small-subunit processome assembly"/>
    <property type="evidence" value="ECO:0007669"/>
    <property type="project" value="TreeGrafter"/>
</dbReference>
<comment type="caution">
    <text evidence="10">The sequence shown here is derived from an EMBL/GenBank/DDBJ whole genome shotgun (WGS) entry which is preliminary data.</text>
</comment>
<dbReference type="InterPro" id="IPR039119">
    <property type="entry name" value="ABT1/Esf2"/>
</dbReference>
<keyword evidence="6" id="KW-0539">Nucleus</keyword>
<dbReference type="InterPro" id="IPR034353">
    <property type="entry name" value="ABT1/ESF2_RRM"/>
</dbReference>
<dbReference type="CDD" id="cd12263">
    <property type="entry name" value="RRM_ABT1_like"/>
    <property type="match status" value="1"/>
</dbReference>
<reference evidence="10" key="1">
    <citation type="submission" date="2022-12" db="EMBL/GenBank/DDBJ databases">
        <authorList>
            <person name="Petersen C."/>
        </authorList>
    </citation>
    <scope>NUCLEOTIDE SEQUENCE</scope>
    <source>
        <strain evidence="10">IBT 21472</strain>
    </source>
</reference>
<feature type="compositionally biased region" description="Basic and acidic residues" evidence="9">
    <location>
        <begin position="276"/>
        <end position="306"/>
    </location>
</feature>
<dbReference type="Proteomes" id="UP001147746">
    <property type="component" value="Unassembled WGS sequence"/>
</dbReference>
<name>A0A9W9H984_9EURO</name>
<comment type="subcellular location">
    <subcellularLocation>
        <location evidence="1">Nucleus</location>
        <location evidence="1">Nucleolus</location>
    </subcellularLocation>
</comment>
<protein>
    <recommendedName>
        <fullName evidence="3">Pre-rRNA-processing protein ESF2</fullName>
    </recommendedName>
    <alternativeName>
        <fullName evidence="8">18S rRNA factor 2</fullName>
    </alternativeName>
    <alternativeName>
        <fullName evidence="4">Pre-rRNA-processing protein esf2</fullName>
    </alternativeName>
</protein>
<reference evidence="10" key="2">
    <citation type="journal article" date="2023" name="IMA Fungus">
        <title>Comparative genomic study of the Penicillium genus elucidates a diverse pangenome and 15 lateral gene transfer events.</title>
        <authorList>
            <person name="Petersen C."/>
            <person name="Sorensen T."/>
            <person name="Nielsen M.R."/>
            <person name="Sondergaard T.E."/>
            <person name="Sorensen J.L."/>
            <person name="Fitzpatrick D.A."/>
            <person name="Frisvad J.C."/>
            <person name="Nielsen K.L."/>
        </authorList>
    </citation>
    <scope>NUCLEOTIDE SEQUENCE</scope>
    <source>
        <strain evidence="10">IBT 21472</strain>
    </source>
</reference>
<dbReference type="SUPFAM" id="SSF54928">
    <property type="entry name" value="RNA-binding domain, RBD"/>
    <property type="match status" value="1"/>
</dbReference>
<keyword evidence="5" id="KW-0694">RNA-binding</keyword>
<evidence type="ECO:0000256" key="6">
    <source>
        <dbReference type="ARBA" id="ARBA00023242"/>
    </source>
</evidence>
<feature type="region of interest" description="Disordered" evidence="9">
    <location>
        <begin position="275"/>
        <end position="334"/>
    </location>
</feature>
<evidence type="ECO:0000256" key="3">
    <source>
        <dbReference type="ARBA" id="ARBA00013906"/>
    </source>
</evidence>
<dbReference type="PANTHER" id="PTHR12311:SF7">
    <property type="entry name" value="ACTIVATOR OF BASAL TRANSCRIPTION 1"/>
    <property type="match status" value="1"/>
</dbReference>
<accession>A0A9W9H984</accession>
<proteinExistence type="inferred from homology"/>
<dbReference type="OrthoDB" id="287393at2759"/>
<dbReference type="GO" id="GO:0000472">
    <property type="term" value="P:endonucleolytic cleavage to generate mature 5'-end of SSU-rRNA from (SSU-rRNA, 5.8S rRNA, LSU-rRNA)"/>
    <property type="evidence" value="ECO:0007669"/>
    <property type="project" value="TreeGrafter"/>
</dbReference>
<evidence type="ECO:0000256" key="1">
    <source>
        <dbReference type="ARBA" id="ARBA00004604"/>
    </source>
</evidence>
<dbReference type="GO" id="GO:0003723">
    <property type="term" value="F:RNA binding"/>
    <property type="evidence" value="ECO:0007669"/>
    <property type="project" value="UniProtKB-KW"/>
</dbReference>
<evidence type="ECO:0000313" key="11">
    <source>
        <dbReference type="Proteomes" id="UP001147746"/>
    </source>
</evidence>
<dbReference type="InterPro" id="IPR035979">
    <property type="entry name" value="RBD_domain_sf"/>
</dbReference>
<evidence type="ECO:0000256" key="4">
    <source>
        <dbReference type="ARBA" id="ARBA00021800"/>
    </source>
</evidence>
<evidence type="ECO:0000256" key="8">
    <source>
        <dbReference type="ARBA" id="ARBA00032634"/>
    </source>
</evidence>